<comment type="caution">
    <text evidence="2">The sequence shown here is derived from an EMBL/GenBank/DDBJ whole genome shotgun (WGS) entry which is preliminary data.</text>
</comment>
<name>A0A7W9Q6Y5_9ACTN</name>
<sequence length="114" mass="11857">MQTMEDGALDQVASVAEDARTMLRGTPSVDQLRFAVDELVQSSDRALRIAACRGERLTTYPMDDCATAGCTATDCPTAESANESTDDAADVATGDSIGDATGDSPGRVRDDAPP</sequence>
<reference evidence="2 3" key="1">
    <citation type="submission" date="2020-08" db="EMBL/GenBank/DDBJ databases">
        <title>Genomic Encyclopedia of Type Strains, Phase III (KMG-III): the genomes of soil and plant-associated and newly described type strains.</title>
        <authorList>
            <person name="Whitman W."/>
        </authorList>
    </citation>
    <scope>NUCLEOTIDE SEQUENCE [LARGE SCALE GENOMIC DNA]</scope>
    <source>
        <strain evidence="2 3">CECT 8305</strain>
    </source>
</reference>
<evidence type="ECO:0000313" key="3">
    <source>
        <dbReference type="Proteomes" id="UP000588098"/>
    </source>
</evidence>
<dbReference type="RefSeq" id="WP_184570063.1">
    <property type="nucleotide sequence ID" value="NZ_JACHJL010000003.1"/>
</dbReference>
<evidence type="ECO:0000256" key="1">
    <source>
        <dbReference type="SAM" id="MobiDB-lite"/>
    </source>
</evidence>
<dbReference type="AlphaFoldDB" id="A0A7W9Q6Y5"/>
<evidence type="ECO:0000313" key="2">
    <source>
        <dbReference type="EMBL" id="MBB5934509.1"/>
    </source>
</evidence>
<accession>A0A7W9Q6Y5</accession>
<dbReference type="EMBL" id="JACHJL010000003">
    <property type="protein sequence ID" value="MBB5934509.1"/>
    <property type="molecule type" value="Genomic_DNA"/>
</dbReference>
<keyword evidence="3" id="KW-1185">Reference proteome</keyword>
<gene>
    <name evidence="2" type="ORF">FHS42_001556</name>
</gene>
<organism evidence="2 3">
    <name type="scientific">Streptomyces zagrosensis</name>
    <dbReference type="NCBI Taxonomy" id="1042984"/>
    <lineage>
        <taxon>Bacteria</taxon>
        <taxon>Bacillati</taxon>
        <taxon>Actinomycetota</taxon>
        <taxon>Actinomycetes</taxon>
        <taxon>Kitasatosporales</taxon>
        <taxon>Streptomycetaceae</taxon>
        <taxon>Streptomyces</taxon>
    </lineage>
</organism>
<feature type="region of interest" description="Disordered" evidence="1">
    <location>
        <begin position="76"/>
        <end position="114"/>
    </location>
</feature>
<dbReference type="Proteomes" id="UP000588098">
    <property type="component" value="Unassembled WGS sequence"/>
</dbReference>
<protein>
    <submittedName>
        <fullName evidence="2">Uncharacterized protein</fullName>
    </submittedName>
</protein>
<proteinExistence type="predicted"/>